<dbReference type="RefSeq" id="WP_073194059.1">
    <property type="nucleotide sequence ID" value="NZ_FRBN01000001.1"/>
</dbReference>
<dbReference type="AlphaFoldDB" id="A0A1M6VAQ0"/>
<name>A0A1M6VAQ0_9RHOB</name>
<keyword evidence="2" id="KW-1185">Reference proteome</keyword>
<sequence length="70" mass="7740">MSFHSPKPPVRQKPPRHALLFELIRQRSMAKYVNAQASLRPPSDPGDLTELARTAAQSLGLPPETRAPVL</sequence>
<reference evidence="2" key="1">
    <citation type="submission" date="2016-11" db="EMBL/GenBank/DDBJ databases">
        <authorList>
            <person name="Varghese N."/>
            <person name="Submissions S."/>
        </authorList>
    </citation>
    <scope>NUCLEOTIDE SEQUENCE [LARGE SCALE GENOMIC DNA]</scope>
    <source>
        <strain evidence="2">DSM 29327</strain>
    </source>
</reference>
<dbReference type="EMBL" id="FRBN01000001">
    <property type="protein sequence ID" value="SHK78550.1"/>
    <property type="molecule type" value="Genomic_DNA"/>
</dbReference>
<gene>
    <name evidence="1" type="ORF">SAMN05444414_101203</name>
</gene>
<protein>
    <submittedName>
        <fullName evidence="1">Uncharacterized protein</fullName>
    </submittedName>
</protein>
<accession>A0A1M6VAQ0</accession>
<dbReference type="OrthoDB" id="7746086at2"/>
<evidence type="ECO:0000313" key="2">
    <source>
        <dbReference type="Proteomes" id="UP000184191"/>
    </source>
</evidence>
<evidence type="ECO:0000313" key="1">
    <source>
        <dbReference type="EMBL" id="SHK78550.1"/>
    </source>
</evidence>
<dbReference type="STRING" id="1054996.SAMN05444414_101203"/>
<organism evidence="1 2">
    <name type="scientific">Roseovarius marisflavi</name>
    <dbReference type="NCBI Taxonomy" id="1054996"/>
    <lineage>
        <taxon>Bacteria</taxon>
        <taxon>Pseudomonadati</taxon>
        <taxon>Pseudomonadota</taxon>
        <taxon>Alphaproteobacteria</taxon>
        <taxon>Rhodobacterales</taxon>
        <taxon>Roseobacteraceae</taxon>
        <taxon>Roseovarius</taxon>
    </lineage>
</organism>
<dbReference type="Proteomes" id="UP000184191">
    <property type="component" value="Unassembled WGS sequence"/>
</dbReference>
<proteinExistence type="predicted"/>